<protein>
    <submittedName>
        <fullName evidence="1">Uncharacterized protein</fullName>
    </submittedName>
</protein>
<gene>
    <name evidence="1" type="ORF">EUBHAL_00037</name>
</gene>
<dbReference type="Proteomes" id="UP000003174">
    <property type="component" value="Unassembled WGS sequence"/>
</dbReference>
<comment type="caution">
    <text evidence="1">The sequence shown here is derived from an EMBL/GenBank/DDBJ whole genome shotgun (WGS) entry which is preliminary data.</text>
</comment>
<name>C0ERN0_9FIRM</name>
<dbReference type="EMBL" id="ACEP01000003">
    <property type="protein sequence ID" value="EEG38069.1"/>
    <property type="molecule type" value="Genomic_DNA"/>
</dbReference>
<reference evidence="1 2" key="2">
    <citation type="submission" date="2009-02" db="EMBL/GenBank/DDBJ databases">
        <title>Draft genome sequence of Eubacterium hallii (DSM 3353).</title>
        <authorList>
            <person name="Sudarsanam P."/>
            <person name="Ley R."/>
            <person name="Guruge J."/>
            <person name="Turnbaugh P.J."/>
            <person name="Mahowald M."/>
            <person name="Liep D."/>
            <person name="Gordon J."/>
        </authorList>
    </citation>
    <scope>NUCLEOTIDE SEQUENCE [LARGE SCALE GENOMIC DNA]</scope>
    <source>
        <strain evidence="1 2">DSM 3353</strain>
    </source>
</reference>
<accession>C0ERN0</accession>
<dbReference type="AlphaFoldDB" id="C0ERN0"/>
<evidence type="ECO:0000313" key="1">
    <source>
        <dbReference type="EMBL" id="EEG38069.1"/>
    </source>
</evidence>
<evidence type="ECO:0000313" key="2">
    <source>
        <dbReference type="Proteomes" id="UP000003174"/>
    </source>
</evidence>
<organism evidence="1 2">
    <name type="scientific">Anaerobutyricum hallii DSM 3353</name>
    <dbReference type="NCBI Taxonomy" id="411469"/>
    <lineage>
        <taxon>Bacteria</taxon>
        <taxon>Bacillati</taxon>
        <taxon>Bacillota</taxon>
        <taxon>Clostridia</taxon>
        <taxon>Lachnospirales</taxon>
        <taxon>Lachnospiraceae</taxon>
        <taxon>Anaerobutyricum</taxon>
    </lineage>
</organism>
<proteinExistence type="predicted"/>
<sequence>MKELRNLTRYLLTRPHRIGCRYYIKQQYKGVFEKQKIKRDYTIKCGLGARFGYERVSEHSNRRD</sequence>
<reference evidence="1 2" key="1">
    <citation type="submission" date="2009-01" db="EMBL/GenBank/DDBJ databases">
        <authorList>
            <person name="Fulton L."/>
            <person name="Clifton S."/>
            <person name="Fulton B."/>
            <person name="Xu J."/>
            <person name="Minx P."/>
            <person name="Pepin K.H."/>
            <person name="Johnson M."/>
            <person name="Bhonagiri V."/>
            <person name="Nash W.E."/>
            <person name="Mardis E.R."/>
            <person name="Wilson R.K."/>
        </authorList>
    </citation>
    <scope>NUCLEOTIDE SEQUENCE [LARGE SCALE GENOMIC DNA]</scope>
    <source>
        <strain evidence="1 2">DSM 3353</strain>
    </source>
</reference>